<dbReference type="AlphaFoldDB" id="A0A1S4DHZ9"/>
<dbReference type="OMA" id="CFGAMET"/>
<sequence length="302" mass="35230">MEPMQQSRELERYRRRIGFSQAFVNISNKVWAFVDEDYEVTVLLDMEHQMTLRYYVTTCKLHDLGFKGSIFTWWNGRAKEDCIFKRLDRVLANMEFQQLFPGVEITHLSKIGSDHSPSLITFDPNFVLGKKQFRFLNFWTDHATFQEVVKENRKISSLEEVVLVPEASFEINPTKLNRERLHKVQAELISEGSWIKGNEQLAAEAVNFYQAQFHEDAIPTAFGIINHVPNMVTVEQNQDFMKQPTKYEVKKAMFRLNGVSARGPDGFTGKCFHCCWDIIGYDVYNMVRQYFNGDDLPNLLLT</sequence>
<accession>A0A1S4DHZ9</accession>
<evidence type="ECO:0000313" key="1">
    <source>
        <dbReference type="RefSeq" id="XP_016513013.1"/>
    </source>
</evidence>
<dbReference type="PANTHER" id="PTHR33710">
    <property type="entry name" value="BNAC02G09200D PROTEIN"/>
    <property type="match status" value="1"/>
</dbReference>
<dbReference type="SUPFAM" id="SSF56219">
    <property type="entry name" value="DNase I-like"/>
    <property type="match status" value="1"/>
</dbReference>
<proteinExistence type="predicted"/>
<dbReference type="KEGG" id="nta:107830042"/>
<dbReference type="OrthoDB" id="1935929at2759"/>
<name>A0A1S4DHZ9_TOBAC</name>
<dbReference type="PaxDb" id="4097-A0A1S4DHZ9"/>
<dbReference type="Gene3D" id="3.60.10.10">
    <property type="entry name" value="Endonuclease/exonuclease/phosphatase"/>
    <property type="match status" value="1"/>
</dbReference>
<dbReference type="RefSeq" id="XP_016513013.1">
    <property type="nucleotide sequence ID" value="XM_016657527.1"/>
</dbReference>
<dbReference type="PANTHER" id="PTHR33710:SF79">
    <property type="entry name" value="OS06G0205337 PROTEIN"/>
    <property type="match status" value="1"/>
</dbReference>
<dbReference type="InterPro" id="IPR036691">
    <property type="entry name" value="Endo/exonu/phosph_ase_sf"/>
</dbReference>
<gene>
    <name evidence="1" type="primary">LOC107830042</name>
</gene>
<organism evidence="1">
    <name type="scientific">Nicotiana tabacum</name>
    <name type="common">Common tobacco</name>
    <dbReference type="NCBI Taxonomy" id="4097"/>
    <lineage>
        <taxon>Eukaryota</taxon>
        <taxon>Viridiplantae</taxon>
        <taxon>Streptophyta</taxon>
        <taxon>Embryophyta</taxon>
        <taxon>Tracheophyta</taxon>
        <taxon>Spermatophyta</taxon>
        <taxon>Magnoliopsida</taxon>
        <taxon>eudicotyledons</taxon>
        <taxon>Gunneridae</taxon>
        <taxon>Pentapetalae</taxon>
        <taxon>asterids</taxon>
        <taxon>lamiids</taxon>
        <taxon>Solanales</taxon>
        <taxon>Solanaceae</taxon>
        <taxon>Nicotianoideae</taxon>
        <taxon>Nicotianeae</taxon>
        <taxon>Nicotiana</taxon>
    </lineage>
</organism>
<reference evidence="1" key="1">
    <citation type="submission" date="2025-08" db="UniProtKB">
        <authorList>
            <consortium name="RefSeq"/>
        </authorList>
    </citation>
    <scope>IDENTIFICATION</scope>
</reference>
<protein>
    <submittedName>
        <fullName evidence="1">Uncharacterized protein</fullName>
    </submittedName>
</protein>